<gene>
    <name evidence="1" type="ORF">J437_LFUL012089</name>
</gene>
<accession>A0A8K0NVZ6</accession>
<dbReference type="OrthoDB" id="4327074at2759"/>
<reference evidence="1" key="1">
    <citation type="submission" date="2013-04" db="EMBL/GenBank/DDBJ databases">
        <authorList>
            <person name="Qu J."/>
            <person name="Murali S.C."/>
            <person name="Bandaranaike D."/>
            <person name="Bellair M."/>
            <person name="Blankenburg K."/>
            <person name="Chao H."/>
            <person name="Dinh H."/>
            <person name="Doddapaneni H."/>
            <person name="Downs B."/>
            <person name="Dugan-Rocha S."/>
            <person name="Elkadiri S."/>
            <person name="Gnanaolivu R.D."/>
            <person name="Hernandez B."/>
            <person name="Javaid M."/>
            <person name="Jayaseelan J.C."/>
            <person name="Lee S."/>
            <person name="Li M."/>
            <person name="Ming W."/>
            <person name="Munidasa M."/>
            <person name="Muniz J."/>
            <person name="Nguyen L."/>
            <person name="Ongeri F."/>
            <person name="Osuji N."/>
            <person name="Pu L.-L."/>
            <person name="Puazo M."/>
            <person name="Qu C."/>
            <person name="Quiroz J."/>
            <person name="Raj R."/>
            <person name="Weissenberger G."/>
            <person name="Xin Y."/>
            <person name="Zou X."/>
            <person name="Han Y."/>
            <person name="Richards S."/>
            <person name="Worley K."/>
            <person name="Muzny D."/>
            <person name="Gibbs R."/>
        </authorList>
    </citation>
    <scope>NUCLEOTIDE SEQUENCE</scope>
    <source>
        <strain evidence="1">Sampled in the wild</strain>
    </source>
</reference>
<dbReference type="Proteomes" id="UP000792457">
    <property type="component" value="Unassembled WGS sequence"/>
</dbReference>
<protein>
    <submittedName>
        <fullName evidence="1">Uncharacterized protein</fullName>
    </submittedName>
</protein>
<sequence>MLCSKSFADGTCIFNQDETVVLTVQTTQKVIAEKGIKQVSQATSAEKGTHVTTCCVINASDSTLPLAMIFPQVHFKEYMLAGAPPGTLGLAIQSGWKNTELGRFMPSEVTDRVESTLAVEHLEQDTDGKLGQNSFPQVPVVVHWLCPLPKQQKSRMSSNEKRSGLYSLHLQPSGKMSPMLQLVLQQWPHICQLLPWRMHCQPVEQGSKQTPNSLLVSLYTDRINWPAKLTLAVPVQDSFGFTCLTSLAFPGAHSKNQQSLKIVLTCIAEGALKLDIN</sequence>
<reference evidence="1" key="2">
    <citation type="submission" date="2017-10" db="EMBL/GenBank/DDBJ databases">
        <title>Ladona fulva Genome sequencing and assembly.</title>
        <authorList>
            <person name="Murali S."/>
            <person name="Richards S."/>
            <person name="Bandaranaike D."/>
            <person name="Bellair M."/>
            <person name="Blankenburg K."/>
            <person name="Chao H."/>
            <person name="Dinh H."/>
            <person name="Doddapaneni H."/>
            <person name="Dugan-Rocha S."/>
            <person name="Elkadiri S."/>
            <person name="Gnanaolivu R."/>
            <person name="Hernandez B."/>
            <person name="Skinner E."/>
            <person name="Javaid M."/>
            <person name="Lee S."/>
            <person name="Li M."/>
            <person name="Ming W."/>
            <person name="Munidasa M."/>
            <person name="Muniz J."/>
            <person name="Nguyen L."/>
            <person name="Hughes D."/>
            <person name="Osuji N."/>
            <person name="Pu L.-L."/>
            <person name="Puazo M."/>
            <person name="Qu C."/>
            <person name="Quiroz J."/>
            <person name="Raj R."/>
            <person name="Weissenberger G."/>
            <person name="Xin Y."/>
            <person name="Zou X."/>
            <person name="Han Y."/>
            <person name="Worley K."/>
            <person name="Muzny D."/>
            <person name="Gibbs R."/>
        </authorList>
    </citation>
    <scope>NUCLEOTIDE SEQUENCE</scope>
    <source>
        <strain evidence="1">Sampled in the wild</strain>
    </source>
</reference>
<comment type="caution">
    <text evidence="1">The sequence shown here is derived from an EMBL/GenBank/DDBJ whole genome shotgun (WGS) entry which is preliminary data.</text>
</comment>
<dbReference type="AlphaFoldDB" id="A0A8K0NVZ6"/>
<evidence type="ECO:0000313" key="1">
    <source>
        <dbReference type="EMBL" id="KAG8223986.1"/>
    </source>
</evidence>
<keyword evidence="2" id="KW-1185">Reference proteome</keyword>
<proteinExistence type="predicted"/>
<organism evidence="1 2">
    <name type="scientific">Ladona fulva</name>
    <name type="common">Scarce chaser dragonfly</name>
    <name type="synonym">Libellula fulva</name>
    <dbReference type="NCBI Taxonomy" id="123851"/>
    <lineage>
        <taxon>Eukaryota</taxon>
        <taxon>Metazoa</taxon>
        <taxon>Ecdysozoa</taxon>
        <taxon>Arthropoda</taxon>
        <taxon>Hexapoda</taxon>
        <taxon>Insecta</taxon>
        <taxon>Pterygota</taxon>
        <taxon>Palaeoptera</taxon>
        <taxon>Odonata</taxon>
        <taxon>Epiprocta</taxon>
        <taxon>Anisoptera</taxon>
        <taxon>Libelluloidea</taxon>
        <taxon>Libellulidae</taxon>
        <taxon>Ladona</taxon>
    </lineage>
</organism>
<dbReference type="EMBL" id="KZ308181">
    <property type="protein sequence ID" value="KAG8223986.1"/>
    <property type="molecule type" value="Genomic_DNA"/>
</dbReference>
<name>A0A8K0NVZ6_LADFU</name>
<evidence type="ECO:0000313" key="2">
    <source>
        <dbReference type="Proteomes" id="UP000792457"/>
    </source>
</evidence>